<proteinExistence type="predicted"/>
<dbReference type="EMBL" id="CAXAJV020001301">
    <property type="protein sequence ID" value="CAL7951547.1"/>
    <property type="molecule type" value="Genomic_DNA"/>
</dbReference>
<feature type="compositionally biased region" description="Low complexity" evidence="1">
    <location>
        <begin position="71"/>
        <end position="85"/>
    </location>
</feature>
<name>A0ABP1PGT1_XYLVO</name>
<comment type="caution">
    <text evidence="2">The sequence shown here is derived from an EMBL/GenBank/DDBJ whole genome shotgun (WGS) entry which is preliminary data.</text>
</comment>
<gene>
    <name evidence="2" type="ORF">XYLVIOL_LOCUS10572</name>
</gene>
<evidence type="ECO:0000313" key="3">
    <source>
        <dbReference type="Proteomes" id="UP001642520"/>
    </source>
</evidence>
<accession>A0ABP1PGT1</accession>
<evidence type="ECO:0000256" key="1">
    <source>
        <dbReference type="SAM" id="MobiDB-lite"/>
    </source>
</evidence>
<feature type="region of interest" description="Disordered" evidence="1">
    <location>
        <begin position="71"/>
        <end position="91"/>
    </location>
</feature>
<reference evidence="2 3" key="1">
    <citation type="submission" date="2024-08" db="EMBL/GenBank/DDBJ databases">
        <authorList>
            <person name="Will J Nash"/>
            <person name="Angela Man"/>
            <person name="Seanna McTaggart"/>
            <person name="Kendall Baker"/>
            <person name="Tom Barker"/>
            <person name="Leah Catchpole"/>
            <person name="Alex Durrant"/>
            <person name="Karim Gharbi"/>
            <person name="Naomi Irish"/>
            <person name="Gemy Kaithakottil"/>
            <person name="Debby Ku"/>
            <person name="Aaliyah Providence"/>
            <person name="Felix Shaw"/>
            <person name="David Swarbreck"/>
            <person name="Chris Watkins"/>
            <person name="Ann M. McCartney"/>
            <person name="Giulio Formenti"/>
            <person name="Alice Mouton"/>
            <person name="Noel Vella"/>
            <person name="Bjorn M von Reumont"/>
            <person name="Adriana Vella"/>
            <person name="Wilfried Haerty"/>
        </authorList>
    </citation>
    <scope>NUCLEOTIDE SEQUENCE [LARGE SCALE GENOMIC DNA]</scope>
</reference>
<evidence type="ECO:0000313" key="2">
    <source>
        <dbReference type="EMBL" id="CAL7951547.1"/>
    </source>
</evidence>
<organism evidence="2 3">
    <name type="scientific">Xylocopa violacea</name>
    <name type="common">Violet carpenter bee</name>
    <name type="synonym">Apis violacea</name>
    <dbReference type="NCBI Taxonomy" id="135666"/>
    <lineage>
        <taxon>Eukaryota</taxon>
        <taxon>Metazoa</taxon>
        <taxon>Ecdysozoa</taxon>
        <taxon>Arthropoda</taxon>
        <taxon>Hexapoda</taxon>
        <taxon>Insecta</taxon>
        <taxon>Pterygota</taxon>
        <taxon>Neoptera</taxon>
        <taxon>Endopterygota</taxon>
        <taxon>Hymenoptera</taxon>
        <taxon>Apocrita</taxon>
        <taxon>Aculeata</taxon>
        <taxon>Apoidea</taxon>
        <taxon>Anthophila</taxon>
        <taxon>Apidae</taxon>
        <taxon>Xylocopa</taxon>
        <taxon>Xylocopa</taxon>
    </lineage>
</organism>
<sequence length="552" mass="64190">MATNSTAYPKYQLSCFVIKKSDFSTTRNTCVDQFVCCNVPDKSDSDSDVSQLIRVLIISCIRNETREKSSSSVYSSESNEPSSSSNAQDDSICETEESPTCTCAPSLTCYNMVEESDPLVEELLKRLPRTGREHHGYWETMLHCERAAFPRAASNLPLPSREARFYWHLYSTAVKNSRPYQKQVNHALLVTLAKLQRGQRRKKGISVWEQLIRLQTFDRIGRKNIIIRLERLISKQTSLESICLEGLSLTPDEGVRLLLALYNCRKTMRYVYCWRAFEKMVGLAVDADRHVESRFYADKRINKCDWFRAIGCLEFLTILSVNYAYIATPTGDLLVSLAKKLGANWHWLQLLCLKEEIVEKVEYGFIVDKVLIPDKAWRAVHFWAPLLKVQYAIIGIPHYDVHKKFFTRNTPVHTFTLSTGIDLRFRQPWYLDCTIKTLCTWYSDTLVYLCLQVWHNRQNLDNQLKKLFLYLPSLKVFEYIGEIRSLKTLCGMCCQIRSGRCNVCRVHMQLQDVMHSDLDKERWMKSIRCLMACFKCDFDRIGVKFDVDFYCS</sequence>
<keyword evidence="3" id="KW-1185">Reference proteome</keyword>
<protein>
    <submittedName>
        <fullName evidence="2">Uncharacterized protein</fullName>
    </submittedName>
</protein>
<dbReference type="Proteomes" id="UP001642520">
    <property type="component" value="Unassembled WGS sequence"/>
</dbReference>